<dbReference type="InterPro" id="IPR001429">
    <property type="entry name" value="P2X_purnocptor"/>
</dbReference>
<dbReference type="GO" id="GO:0098794">
    <property type="term" value="C:postsynapse"/>
    <property type="evidence" value="ECO:0007669"/>
    <property type="project" value="GOC"/>
</dbReference>
<dbReference type="Pfam" id="PF00864">
    <property type="entry name" value="P2X_receptor"/>
    <property type="match status" value="1"/>
</dbReference>
<organism evidence="12 15">
    <name type="scientific">Adineta steineri</name>
    <dbReference type="NCBI Taxonomy" id="433720"/>
    <lineage>
        <taxon>Eukaryota</taxon>
        <taxon>Metazoa</taxon>
        <taxon>Spiralia</taxon>
        <taxon>Gnathifera</taxon>
        <taxon>Rotifera</taxon>
        <taxon>Eurotatoria</taxon>
        <taxon>Bdelloidea</taxon>
        <taxon>Adinetida</taxon>
        <taxon>Adinetidae</taxon>
        <taxon>Adineta</taxon>
    </lineage>
</organism>
<evidence type="ECO:0000256" key="3">
    <source>
        <dbReference type="ARBA" id="ARBA00022448"/>
    </source>
</evidence>
<evidence type="ECO:0008006" key="16">
    <source>
        <dbReference type="Google" id="ProtNLM"/>
    </source>
</evidence>
<dbReference type="GO" id="GO:0001614">
    <property type="term" value="F:purinergic nucleotide receptor activity"/>
    <property type="evidence" value="ECO:0007669"/>
    <property type="project" value="InterPro"/>
</dbReference>
<keyword evidence="3" id="KW-0813">Transport</keyword>
<evidence type="ECO:0000313" key="15">
    <source>
        <dbReference type="Proteomes" id="UP000663877"/>
    </source>
</evidence>
<evidence type="ECO:0000256" key="1">
    <source>
        <dbReference type="ARBA" id="ARBA00004308"/>
    </source>
</evidence>
<feature type="compositionally biased region" description="Basic and acidic residues" evidence="10">
    <location>
        <begin position="461"/>
        <end position="470"/>
    </location>
</feature>
<reference evidence="12" key="1">
    <citation type="submission" date="2021-02" db="EMBL/GenBank/DDBJ databases">
        <authorList>
            <person name="Nowell W R."/>
        </authorList>
    </citation>
    <scope>NUCLEOTIDE SEQUENCE</scope>
</reference>
<dbReference type="GO" id="GO:0033198">
    <property type="term" value="P:response to ATP"/>
    <property type="evidence" value="ECO:0007669"/>
    <property type="project" value="InterPro"/>
</dbReference>
<dbReference type="GO" id="GO:0012505">
    <property type="term" value="C:endomembrane system"/>
    <property type="evidence" value="ECO:0007669"/>
    <property type="project" value="UniProtKB-SubCell"/>
</dbReference>
<evidence type="ECO:0000313" key="12">
    <source>
        <dbReference type="EMBL" id="CAF1250399.1"/>
    </source>
</evidence>
<evidence type="ECO:0000256" key="10">
    <source>
        <dbReference type="SAM" id="MobiDB-lite"/>
    </source>
</evidence>
<feature type="transmembrane region" description="Helical" evidence="11">
    <location>
        <begin position="364"/>
        <end position="382"/>
    </location>
</feature>
<dbReference type="GO" id="GO:0005886">
    <property type="term" value="C:plasma membrane"/>
    <property type="evidence" value="ECO:0007669"/>
    <property type="project" value="InterPro"/>
</dbReference>
<keyword evidence="5 11" id="KW-1133">Transmembrane helix</keyword>
<name>A0A815A2T6_9BILA</name>
<feature type="compositionally biased region" description="Polar residues" evidence="10">
    <location>
        <begin position="445"/>
        <end position="460"/>
    </location>
</feature>
<dbReference type="AlphaFoldDB" id="A0A815A2T6"/>
<evidence type="ECO:0000256" key="5">
    <source>
        <dbReference type="ARBA" id="ARBA00022989"/>
    </source>
</evidence>
<keyword evidence="14" id="KW-1185">Reference proteome</keyword>
<dbReference type="EMBL" id="CAJNOI010000343">
    <property type="protein sequence ID" value="CAF1250399.1"/>
    <property type="molecule type" value="Genomic_DNA"/>
</dbReference>
<dbReference type="InterPro" id="IPR027309">
    <property type="entry name" value="P2X_extracellular_dom_sf"/>
</dbReference>
<comment type="similarity">
    <text evidence="2">Belongs to the P2X receptor family.</text>
</comment>
<keyword evidence="7 11" id="KW-0472">Membrane</keyword>
<dbReference type="Gene3D" id="2.60.490.10">
    <property type="entry name" value="atp-gated p2x4 ion channel domain"/>
    <property type="match status" value="1"/>
</dbReference>
<feature type="transmembrane region" description="Helical" evidence="11">
    <location>
        <begin position="43"/>
        <end position="63"/>
    </location>
</feature>
<evidence type="ECO:0000313" key="14">
    <source>
        <dbReference type="Proteomes" id="UP000663832"/>
    </source>
</evidence>
<evidence type="ECO:0000256" key="8">
    <source>
        <dbReference type="ARBA" id="ARBA00023286"/>
    </source>
</evidence>
<keyword evidence="4 11" id="KW-0812">Transmembrane</keyword>
<feature type="region of interest" description="Disordered" evidence="10">
    <location>
        <begin position="445"/>
        <end position="470"/>
    </location>
</feature>
<evidence type="ECO:0000256" key="9">
    <source>
        <dbReference type="ARBA" id="ARBA00023303"/>
    </source>
</evidence>
<keyword evidence="6" id="KW-0406">Ion transport</keyword>
<evidence type="ECO:0000256" key="2">
    <source>
        <dbReference type="ARBA" id="ARBA00009848"/>
    </source>
</evidence>
<dbReference type="NCBIfam" id="TIGR00863">
    <property type="entry name" value="P2X"/>
    <property type="match status" value="1"/>
</dbReference>
<protein>
    <recommendedName>
        <fullName evidence="16">P2X purinoceptor</fullName>
    </recommendedName>
</protein>
<dbReference type="PRINTS" id="PR01307">
    <property type="entry name" value="P2XRECEPTOR"/>
</dbReference>
<dbReference type="GO" id="GO:0004931">
    <property type="term" value="F:extracellularly ATP-gated monoatomic cation channel activity"/>
    <property type="evidence" value="ECO:0007669"/>
    <property type="project" value="InterPro"/>
</dbReference>
<gene>
    <name evidence="12" type="ORF">BJG266_LOCUS29554</name>
    <name evidence="13" type="ORF">QVE165_LOCUS34715</name>
</gene>
<comment type="subcellular location">
    <subcellularLocation>
        <location evidence="1">Endomembrane system</location>
    </subcellularLocation>
</comment>
<dbReference type="PANTHER" id="PTHR10125">
    <property type="entry name" value="P2X PURINOCEPTOR"/>
    <property type="match status" value="1"/>
</dbReference>
<dbReference type="PANTHER" id="PTHR10125:SF31">
    <property type="entry name" value="P2X RECEPTOR E"/>
    <property type="match status" value="1"/>
</dbReference>
<dbReference type="OrthoDB" id="494673at2759"/>
<evidence type="ECO:0000313" key="13">
    <source>
        <dbReference type="EMBL" id="CAF1363978.1"/>
    </source>
</evidence>
<dbReference type="EMBL" id="CAJNOM010000330">
    <property type="protein sequence ID" value="CAF1363978.1"/>
    <property type="molecule type" value="Genomic_DNA"/>
</dbReference>
<dbReference type="InterPro" id="IPR059116">
    <property type="entry name" value="P2X_receptor"/>
</dbReference>
<sequence>MTSNVIFQHRQRFQRVFVRSFFGLFTEYETPKLVVIHSLSLTILLRLMQAILLIYSILYLLLYEKGYQKQDTSIVSSVTLKVKGIGYIHTAQNGTLIIDVADYIIPPSENNAIFIMSSYGQTDQIRSKCSESSLLKEAECDNDNECQNKPFSPRANGRWTGRCILPSDGQISNDTLSKTKSSKGLCEYAGWCPPENDEASPALINEVLNFTIFIKNFIEFPVFAVKHKNMVDDLKPCVFHANLSKDCPIFTLDYIVNQAEKDAEERDLMLRLGGVISVKLDWDCDLDRGIKLCKPEYTFARLDVPFREKPFSRGFNFRYAFHWKSTYENHRTLTKAYGLRLIIAVSGKAGKFDSITLSLNTGSLVGIFGLATFFCDIILLHLSKKSRTYRKHVFETVLSRTRLNSVFQRPPDLTQIDIKEKSTILETTTSRTDLVNAMYENNTKSLRKTSSTRPLTLTNSEKMKVHPEEE</sequence>
<accession>A0A815A2T6</accession>
<evidence type="ECO:0000256" key="7">
    <source>
        <dbReference type="ARBA" id="ARBA00023136"/>
    </source>
</evidence>
<proteinExistence type="inferred from homology"/>
<keyword evidence="9" id="KW-0407">Ion channel</keyword>
<evidence type="ECO:0000256" key="6">
    <source>
        <dbReference type="ARBA" id="ARBA00023065"/>
    </source>
</evidence>
<evidence type="ECO:0000256" key="4">
    <source>
        <dbReference type="ARBA" id="ARBA00022692"/>
    </source>
</evidence>
<keyword evidence="8" id="KW-1071">Ligand-gated ion channel</keyword>
<dbReference type="GO" id="GO:0070588">
    <property type="term" value="P:calcium ion transmembrane transport"/>
    <property type="evidence" value="ECO:0007669"/>
    <property type="project" value="TreeGrafter"/>
</dbReference>
<evidence type="ECO:0000256" key="11">
    <source>
        <dbReference type="SAM" id="Phobius"/>
    </source>
</evidence>
<dbReference type="Proteomes" id="UP000663832">
    <property type="component" value="Unassembled WGS sequence"/>
</dbReference>
<dbReference type="Gene3D" id="1.10.287.940">
    <property type="entry name" value="atp-gated p2x4 ion channel"/>
    <property type="match status" value="1"/>
</dbReference>
<comment type="caution">
    <text evidence="12">The sequence shown here is derived from an EMBL/GenBank/DDBJ whole genome shotgun (WGS) entry which is preliminary data.</text>
</comment>
<dbReference type="Proteomes" id="UP000663877">
    <property type="component" value="Unassembled WGS sequence"/>
</dbReference>